<dbReference type="InterPro" id="IPR045337">
    <property type="entry name" value="MmgE_PrpD_C"/>
</dbReference>
<dbReference type="AlphaFoldDB" id="A0A0J6SPQ3"/>
<dbReference type="Pfam" id="PF19305">
    <property type="entry name" value="MmgE_PrpD_C"/>
    <property type="match status" value="1"/>
</dbReference>
<proteinExistence type="inferred from homology"/>
<keyword evidence="5" id="KW-1185">Reference proteome</keyword>
<dbReference type="InterPro" id="IPR036148">
    <property type="entry name" value="MmgE/PrpD_sf"/>
</dbReference>
<dbReference type="EMBL" id="LABY01000119">
    <property type="protein sequence ID" value="KMO35363.1"/>
    <property type="molecule type" value="Genomic_DNA"/>
</dbReference>
<dbReference type="InterPro" id="IPR042183">
    <property type="entry name" value="MmgE/PrpD_sf_1"/>
</dbReference>
<gene>
    <name evidence="4" type="ORF">VQ02_17480</name>
</gene>
<dbReference type="Gene3D" id="1.10.4100.10">
    <property type="entry name" value="2-methylcitrate dehydratase PrpD"/>
    <property type="match status" value="1"/>
</dbReference>
<dbReference type="InterPro" id="IPR042188">
    <property type="entry name" value="MmgE/PrpD_sf_2"/>
</dbReference>
<comment type="caution">
    <text evidence="4">The sequence shown here is derived from an EMBL/GenBank/DDBJ whole genome shotgun (WGS) entry which is preliminary data.</text>
</comment>
<dbReference type="GO" id="GO:0016829">
    <property type="term" value="F:lyase activity"/>
    <property type="evidence" value="ECO:0007669"/>
    <property type="project" value="InterPro"/>
</dbReference>
<feature type="domain" description="MmgE/PrpD C-terminal" evidence="3">
    <location>
        <begin position="278"/>
        <end position="426"/>
    </location>
</feature>
<dbReference type="InterPro" id="IPR045336">
    <property type="entry name" value="MmgE_PrpD_N"/>
</dbReference>
<dbReference type="Proteomes" id="UP000035955">
    <property type="component" value="Unassembled WGS sequence"/>
</dbReference>
<feature type="domain" description="MmgE/PrpD N-terminal" evidence="2">
    <location>
        <begin position="18"/>
        <end position="256"/>
    </location>
</feature>
<evidence type="ECO:0000259" key="3">
    <source>
        <dbReference type="Pfam" id="PF19305"/>
    </source>
</evidence>
<evidence type="ECO:0000313" key="5">
    <source>
        <dbReference type="Proteomes" id="UP000035955"/>
    </source>
</evidence>
<dbReference type="Pfam" id="PF03972">
    <property type="entry name" value="MmgE_PrpD_N"/>
    <property type="match status" value="1"/>
</dbReference>
<dbReference type="PANTHER" id="PTHR16943:SF8">
    <property type="entry name" value="2-METHYLCITRATE DEHYDRATASE"/>
    <property type="match status" value="1"/>
</dbReference>
<dbReference type="OrthoDB" id="9795089at2"/>
<evidence type="ECO:0000256" key="1">
    <source>
        <dbReference type="ARBA" id="ARBA00006174"/>
    </source>
</evidence>
<evidence type="ECO:0000313" key="4">
    <source>
        <dbReference type="EMBL" id="KMO35363.1"/>
    </source>
</evidence>
<evidence type="ECO:0000259" key="2">
    <source>
        <dbReference type="Pfam" id="PF03972"/>
    </source>
</evidence>
<sequence>MTRGTSDPPWPAVAGAAERLGAFAAASRWADAPESVRRTALRSLLNGLATTLASARDPAVSAAAAALGRFGGAAQASVIGRGERLDAGAAAFVNAVAMNLLDFDDTHLPTVIHVTAPVLAPALAVGEWRGAEGDAVLGAFSAGAEVALRVGLAVTPGHYARGWHITSTAGCLGAAVAAGKLLGLDASGLAAAIGLASSLASGHVENLPSAGKNASVGNAARSGILAALLAEAGQQAAPLAIEGPLGWARACGDAPDLGAIGAGLGERWEFARNTFKPYPAGIVMHAVIDAGLELRARHGLAPAAIRDVVVHGDALLLARGDRIVRSARDARVSLQHCAAVALARGRAGPEEFEEAAFDPSVAALRDRVRAREDDALPLGAARVTVTDRDGRAFTATVMHARGSLARPLSDAEIEDKLREAARAGGTRCDPDRVIGAAWRVEEPGGLARLLAAASG</sequence>
<dbReference type="Gene3D" id="3.30.1330.120">
    <property type="entry name" value="2-methylcitrate dehydratase PrpD"/>
    <property type="match status" value="1"/>
</dbReference>
<protein>
    <recommendedName>
        <fullName evidence="6">MmgE/PrpD family protein</fullName>
    </recommendedName>
</protein>
<comment type="similarity">
    <text evidence="1">Belongs to the PrpD family.</text>
</comment>
<organism evidence="4 5">
    <name type="scientific">Methylobacterium variabile</name>
    <dbReference type="NCBI Taxonomy" id="298794"/>
    <lineage>
        <taxon>Bacteria</taxon>
        <taxon>Pseudomonadati</taxon>
        <taxon>Pseudomonadota</taxon>
        <taxon>Alphaproteobacteria</taxon>
        <taxon>Hyphomicrobiales</taxon>
        <taxon>Methylobacteriaceae</taxon>
        <taxon>Methylobacterium</taxon>
    </lineage>
</organism>
<reference evidence="4 5" key="1">
    <citation type="submission" date="2015-03" db="EMBL/GenBank/DDBJ databases">
        <title>Genome sequencing of Methylobacterium variabile DSM 16961.</title>
        <authorList>
            <person name="Chaudhry V."/>
            <person name="Patil P.B."/>
        </authorList>
    </citation>
    <scope>NUCLEOTIDE SEQUENCE [LARGE SCALE GENOMIC DNA]</scope>
    <source>
        <strain evidence="4 5">DSM 16961</strain>
    </source>
</reference>
<name>A0A0J6SPQ3_9HYPH</name>
<dbReference type="InterPro" id="IPR005656">
    <property type="entry name" value="MmgE_PrpD"/>
</dbReference>
<dbReference type="PANTHER" id="PTHR16943">
    <property type="entry name" value="2-METHYLCITRATE DEHYDRATASE-RELATED"/>
    <property type="match status" value="1"/>
</dbReference>
<accession>A0A0J6SPQ3</accession>
<dbReference type="RefSeq" id="WP_048445475.1">
    <property type="nucleotide sequence ID" value="NZ_LABY01000119.1"/>
</dbReference>
<dbReference type="PATRIC" id="fig|298794.3.peg.599"/>
<evidence type="ECO:0008006" key="6">
    <source>
        <dbReference type="Google" id="ProtNLM"/>
    </source>
</evidence>
<dbReference type="SUPFAM" id="SSF103378">
    <property type="entry name" value="2-methylcitrate dehydratase PrpD"/>
    <property type="match status" value="1"/>
</dbReference>